<evidence type="ECO:0000313" key="1">
    <source>
        <dbReference type="EMBL" id="TNN88943.1"/>
    </source>
</evidence>
<dbReference type="Proteomes" id="UP000314294">
    <property type="component" value="Unassembled WGS sequence"/>
</dbReference>
<proteinExistence type="predicted"/>
<keyword evidence="2" id="KW-1185">Reference proteome</keyword>
<evidence type="ECO:0000313" key="2">
    <source>
        <dbReference type="Proteomes" id="UP000314294"/>
    </source>
</evidence>
<dbReference type="AlphaFoldDB" id="A0A4Z2JGF8"/>
<dbReference type="EMBL" id="SRLO01000003">
    <property type="protein sequence ID" value="TNN88943.1"/>
    <property type="molecule type" value="Genomic_DNA"/>
</dbReference>
<sequence>MSSWSREQQRSRSTLRSARGAAGPFLSACGRWSSEGTAAGHTRAGLMTRAVLTLTSALDEWLEAERARVNKGTTDDFPLPASANAA</sequence>
<name>A0A4Z2JGF8_9TELE</name>
<accession>A0A4Z2JGF8</accession>
<protein>
    <submittedName>
        <fullName evidence="1">Uncharacterized protein</fullName>
    </submittedName>
</protein>
<organism evidence="1 2">
    <name type="scientific">Liparis tanakae</name>
    <name type="common">Tanaka's snailfish</name>
    <dbReference type="NCBI Taxonomy" id="230148"/>
    <lineage>
        <taxon>Eukaryota</taxon>
        <taxon>Metazoa</taxon>
        <taxon>Chordata</taxon>
        <taxon>Craniata</taxon>
        <taxon>Vertebrata</taxon>
        <taxon>Euteleostomi</taxon>
        <taxon>Actinopterygii</taxon>
        <taxon>Neopterygii</taxon>
        <taxon>Teleostei</taxon>
        <taxon>Neoteleostei</taxon>
        <taxon>Acanthomorphata</taxon>
        <taxon>Eupercaria</taxon>
        <taxon>Perciformes</taxon>
        <taxon>Cottioidei</taxon>
        <taxon>Cottales</taxon>
        <taxon>Liparidae</taxon>
        <taxon>Liparis</taxon>
    </lineage>
</organism>
<gene>
    <name evidence="1" type="ORF">EYF80_000821</name>
</gene>
<comment type="caution">
    <text evidence="1">The sequence shown here is derived from an EMBL/GenBank/DDBJ whole genome shotgun (WGS) entry which is preliminary data.</text>
</comment>
<reference evidence="1 2" key="1">
    <citation type="submission" date="2019-03" db="EMBL/GenBank/DDBJ databases">
        <title>First draft genome of Liparis tanakae, snailfish: a comprehensive survey of snailfish specific genes.</title>
        <authorList>
            <person name="Kim W."/>
            <person name="Song I."/>
            <person name="Jeong J.-H."/>
            <person name="Kim D."/>
            <person name="Kim S."/>
            <person name="Ryu S."/>
            <person name="Song J.Y."/>
            <person name="Lee S.K."/>
        </authorList>
    </citation>
    <scope>NUCLEOTIDE SEQUENCE [LARGE SCALE GENOMIC DNA]</scope>
    <source>
        <tissue evidence="1">Muscle</tissue>
    </source>
</reference>